<evidence type="ECO:0000313" key="2">
    <source>
        <dbReference type="Proteomes" id="UP000606044"/>
    </source>
</evidence>
<dbReference type="InterPro" id="IPR010297">
    <property type="entry name" value="DUF900_hydrolase"/>
</dbReference>
<dbReference type="SUPFAM" id="SSF53474">
    <property type="entry name" value="alpha/beta-Hydrolases"/>
    <property type="match status" value="1"/>
</dbReference>
<reference evidence="1" key="1">
    <citation type="journal article" date="2014" name="Int. J. Syst. Evol. Microbiol.">
        <title>Complete genome sequence of Corynebacterium casei LMG S-19264T (=DSM 44701T), isolated from a smear-ripened cheese.</title>
        <authorList>
            <consortium name="US DOE Joint Genome Institute (JGI-PGF)"/>
            <person name="Walter F."/>
            <person name="Albersmeier A."/>
            <person name="Kalinowski J."/>
            <person name="Ruckert C."/>
        </authorList>
    </citation>
    <scope>NUCLEOTIDE SEQUENCE</scope>
    <source>
        <strain evidence="1">CCM 7897</strain>
    </source>
</reference>
<evidence type="ECO:0008006" key="3">
    <source>
        <dbReference type="Google" id="ProtNLM"/>
    </source>
</evidence>
<dbReference type="PANTHER" id="PTHR36513:SF1">
    <property type="entry name" value="TRANSMEMBRANE PROTEIN"/>
    <property type="match status" value="1"/>
</dbReference>
<accession>A0A917C9X0</accession>
<dbReference type="InterPro" id="IPR014586">
    <property type="entry name" value="UCP033909"/>
</dbReference>
<dbReference type="PIRSF" id="PIRSF033909">
    <property type="entry name" value="UCP033909"/>
    <property type="match status" value="1"/>
</dbReference>
<dbReference type="AlphaFoldDB" id="A0A917C9X0"/>
<dbReference type="EMBL" id="BMCT01000007">
    <property type="protein sequence ID" value="GGF78189.1"/>
    <property type="molecule type" value="Genomic_DNA"/>
</dbReference>
<dbReference type="Proteomes" id="UP000606044">
    <property type="component" value="Unassembled WGS sequence"/>
</dbReference>
<dbReference type="PANTHER" id="PTHR36513">
    <property type="entry name" value="ABC TRANSMEMBRANE TYPE-1 DOMAIN-CONTAINING PROTEIN"/>
    <property type="match status" value="1"/>
</dbReference>
<gene>
    <name evidence="1" type="ORF">GCM10007301_42730</name>
</gene>
<proteinExistence type="predicted"/>
<reference evidence="1" key="2">
    <citation type="submission" date="2020-09" db="EMBL/GenBank/DDBJ databases">
        <authorList>
            <person name="Sun Q."/>
            <person name="Sedlacek I."/>
        </authorList>
    </citation>
    <scope>NUCLEOTIDE SEQUENCE</scope>
    <source>
        <strain evidence="1">CCM 7897</strain>
    </source>
</reference>
<evidence type="ECO:0000313" key="1">
    <source>
        <dbReference type="EMBL" id="GGF78189.1"/>
    </source>
</evidence>
<protein>
    <recommendedName>
        <fullName evidence="3">Esterase/lipase superfamily enzyme</fullName>
    </recommendedName>
</protein>
<dbReference type="Pfam" id="PF05990">
    <property type="entry name" value="DUF900"/>
    <property type="match status" value="1"/>
</dbReference>
<keyword evidence="2" id="KW-1185">Reference proteome</keyword>
<dbReference type="Gene3D" id="3.40.50.1820">
    <property type="entry name" value="alpha/beta hydrolase"/>
    <property type="match status" value="1"/>
</dbReference>
<organism evidence="1 2">
    <name type="scientific">Azorhizobium oxalatiphilum</name>
    <dbReference type="NCBI Taxonomy" id="980631"/>
    <lineage>
        <taxon>Bacteria</taxon>
        <taxon>Pseudomonadati</taxon>
        <taxon>Pseudomonadota</taxon>
        <taxon>Alphaproteobacteria</taxon>
        <taxon>Hyphomicrobiales</taxon>
        <taxon>Xanthobacteraceae</taxon>
        <taxon>Azorhizobium</taxon>
    </lineage>
</organism>
<sequence length="363" mass="38530">MLALTSLLAGPLAACAPRPGPEVLTTVPGVPGAKVVTVEVATTRQREAPDSNVFTARRARETGYAAFRVSLPPNHQPGRIEWPTGTPDPATSFAILDQSVQTRQAFLRATANARGPVTVFVHGYNYNFQESLFRLAQLAADANVGGVPVLFAWPSEAKLEGYAADRESVAYSRDALVELLTELAREPGTGKITVLGHSMGGWLVAEAVRQLRLMGRNAVIARLDVVLAAPDIDVDVFRAQLAVIGRLSPPLTLLVSRDDVALSLSGRISGDRPRVGALDVDDPRVQEAAAKAGVQVVDISSLKASDGFNHDRFTELAALYPRLESGAHERGRDVRQAGAFIFNAVGTTVSAPFGVVGRAIAGE</sequence>
<comment type="caution">
    <text evidence="1">The sequence shown here is derived from an EMBL/GenBank/DDBJ whole genome shotgun (WGS) entry which is preliminary data.</text>
</comment>
<dbReference type="InterPro" id="IPR029058">
    <property type="entry name" value="AB_hydrolase_fold"/>
</dbReference>
<name>A0A917C9X0_9HYPH</name>